<keyword evidence="1" id="KW-1133">Transmembrane helix</keyword>
<dbReference type="Pfam" id="PF09656">
    <property type="entry name" value="PGPGW"/>
    <property type="match status" value="1"/>
</dbReference>
<reference evidence="2" key="1">
    <citation type="submission" date="2020-05" db="EMBL/GenBank/DDBJ databases">
        <authorList>
            <person name="Chiriac C."/>
            <person name="Salcher M."/>
            <person name="Ghai R."/>
            <person name="Kavagutti S V."/>
        </authorList>
    </citation>
    <scope>NUCLEOTIDE SEQUENCE</scope>
</reference>
<evidence type="ECO:0000256" key="1">
    <source>
        <dbReference type="SAM" id="Phobius"/>
    </source>
</evidence>
<dbReference type="EMBL" id="CAFBLS010000158">
    <property type="protein sequence ID" value="CAB4880546.1"/>
    <property type="molecule type" value="Genomic_DNA"/>
</dbReference>
<proteinExistence type="predicted"/>
<feature type="transmembrane region" description="Helical" evidence="1">
    <location>
        <begin position="44"/>
        <end position="61"/>
    </location>
</feature>
<dbReference type="AlphaFoldDB" id="A0A6J7EC02"/>
<keyword evidence="1" id="KW-0812">Transmembrane</keyword>
<protein>
    <submittedName>
        <fullName evidence="2">Unannotated protein</fullName>
    </submittedName>
</protein>
<accession>A0A6J7EC02</accession>
<dbReference type="InterPro" id="IPR019099">
    <property type="entry name" value="Uncharacterised_PGPGW_TM"/>
</dbReference>
<gene>
    <name evidence="2" type="ORF">UFOPK3402_01269</name>
</gene>
<name>A0A6J7EC02_9ZZZZ</name>
<feature type="transmembrane region" description="Helical" evidence="1">
    <location>
        <begin position="17"/>
        <end position="38"/>
    </location>
</feature>
<keyword evidence="1" id="KW-0472">Membrane</keyword>
<evidence type="ECO:0000313" key="2">
    <source>
        <dbReference type="EMBL" id="CAB4880546.1"/>
    </source>
</evidence>
<sequence>MGDGLIGRGWRRLPHPIRWLGVAVVGGGLIGVGVVFLVLPGPGIPLIVLGLVVLATEFAWAEATLRQVKRRGAQAGGFAKRAARTVRRR</sequence>
<organism evidence="2">
    <name type="scientific">freshwater metagenome</name>
    <dbReference type="NCBI Taxonomy" id="449393"/>
    <lineage>
        <taxon>unclassified sequences</taxon>
        <taxon>metagenomes</taxon>
        <taxon>ecological metagenomes</taxon>
    </lineage>
</organism>